<evidence type="ECO:0000256" key="1">
    <source>
        <dbReference type="SAM" id="Phobius"/>
    </source>
</evidence>
<feature type="transmembrane region" description="Helical" evidence="1">
    <location>
        <begin position="20"/>
        <end position="41"/>
    </location>
</feature>
<protein>
    <recommendedName>
        <fullName evidence="3">Transmembrane protein</fullName>
    </recommendedName>
</protein>
<evidence type="ECO:0008006" key="3">
    <source>
        <dbReference type="Google" id="ProtNLM"/>
    </source>
</evidence>
<dbReference type="EMBL" id="MK500427">
    <property type="protein sequence ID" value="QBK89516.1"/>
    <property type="molecule type" value="Genomic_DNA"/>
</dbReference>
<gene>
    <name evidence="2" type="ORF">LCPAC001_00260</name>
</gene>
<organism evidence="2">
    <name type="scientific">Pithovirus LCPAC001</name>
    <dbReference type="NCBI Taxonomy" id="2506585"/>
    <lineage>
        <taxon>Viruses</taxon>
        <taxon>Pithoviruses</taxon>
    </lineage>
</organism>
<proteinExistence type="predicted"/>
<sequence length="123" mass="14085">MDSEQREKSIIDVIGYNMLILILTVSFFIISIILSIVYIFIPAAEAEDKVEILFQEAKQKIAENEKKFNTIVNYIDKIEPEVDKIILDINNAFIDACNDPSFKSILKDTCKVEFNDTSNSLLF</sequence>
<evidence type="ECO:0000313" key="2">
    <source>
        <dbReference type="EMBL" id="QBK89516.1"/>
    </source>
</evidence>
<keyword evidence="1" id="KW-0472">Membrane</keyword>
<keyword evidence="1" id="KW-0812">Transmembrane</keyword>
<accession>A0A481Z1B9</accession>
<keyword evidence="1" id="KW-1133">Transmembrane helix</keyword>
<reference evidence="2" key="1">
    <citation type="journal article" date="2019" name="MBio">
        <title>Virus Genomes from Deep Sea Sediments Expand the Ocean Megavirome and Support Independent Origins of Viral Gigantism.</title>
        <authorList>
            <person name="Backstrom D."/>
            <person name="Yutin N."/>
            <person name="Jorgensen S.L."/>
            <person name="Dharamshi J."/>
            <person name="Homa F."/>
            <person name="Zaremba-Niedwiedzka K."/>
            <person name="Spang A."/>
            <person name="Wolf Y.I."/>
            <person name="Koonin E.V."/>
            <person name="Ettema T.J."/>
        </authorList>
    </citation>
    <scope>NUCLEOTIDE SEQUENCE</scope>
</reference>
<name>A0A481Z1B9_9VIRU</name>